<dbReference type="EMBL" id="ABJB010104750">
    <property type="status" value="NOT_ANNOTATED_CDS"/>
    <property type="molecule type" value="Genomic_DNA"/>
</dbReference>
<dbReference type="VEuPathDB" id="VectorBase:ISCW012064"/>
<name>B7QBU8_IXOSC</name>
<reference evidence="2 4" key="1">
    <citation type="submission" date="2008-03" db="EMBL/GenBank/DDBJ databases">
        <title>Annotation of Ixodes scapularis.</title>
        <authorList>
            <consortium name="Ixodes scapularis Genome Project Consortium"/>
            <person name="Caler E."/>
            <person name="Hannick L.I."/>
            <person name="Bidwell S."/>
            <person name="Joardar V."/>
            <person name="Thiagarajan M."/>
            <person name="Amedeo P."/>
            <person name="Galinsky K.J."/>
            <person name="Schobel S."/>
            <person name="Inman J."/>
            <person name="Hostetler J."/>
            <person name="Miller J."/>
            <person name="Hammond M."/>
            <person name="Megy K."/>
            <person name="Lawson D."/>
            <person name="Kodira C."/>
            <person name="Sutton G."/>
            <person name="Meyer J."/>
            <person name="Hill C.A."/>
            <person name="Birren B."/>
            <person name="Nene V."/>
            <person name="Collins F."/>
            <person name="Alarcon-Chaidez F."/>
            <person name="Wikel S."/>
            <person name="Strausberg R."/>
        </authorList>
    </citation>
    <scope>NUCLEOTIDE SEQUENCE [LARGE SCALE GENOMIC DNA]</scope>
    <source>
        <strain evidence="4">Wikel</strain>
        <strain evidence="2">Wikel colony</strain>
    </source>
</reference>
<protein>
    <submittedName>
        <fullName evidence="2 3">Uncharacterized protein</fullName>
    </submittedName>
</protein>
<organism>
    <name type="scientific">Ixodes scapularis</name>
    <name type="common">Black-legged tick</name>
    <name type="synonym">Deer tick</name>
    <dbReference type="NCBI Taxonomy" id="6945"/>
    <lineage>
        <taxon>Eukaryota</taxon>
        <taxon>Metazoa</taxon>
        <taxon>Ecdysozoa</taxon>
        <taxon>Arthropoda</taxon>
        <taxon>Chelicerata</taxon>
        <taxon>Arachnida</taxon>
        <taxon>Acari</taxon>
        <taxon>Parasitiformes</taxon>
        <taxon>Ixodida</taxon>
        <taxon>Ixodoidea</taxon>
        <taxon>Ixodidae</taxon>
        <taxon>Ixodinae</taxon>
        <taxon>Ixodes</taxon>
    </lineage>
</organism>
<sequence length="66" mass="6977">MLIPPQVAVSSGVGRPEQMSRWRFPGDLLSSADVEEESAEESAEESSEGSDMSCAATSISSQDDRG</sequence>
<keyword evidence="4" id="KW-1185">Reference proteome</keyword>
<dbReference type="EMBL" id="DS903532">
    <property type="protein sequence ID" value="EEC16320.1"/>
    <property type="molecule type" value="Genomic_DNA"/>
</dbReference>
<evidence type="ECO:0000313" key="2">
    <source>
        <dbReference type="EMBL" id="EEC16320.1"/>
    </source>
</evidence>
<feature type="compositionally biased region" description="Acidic residues" evidence="1">
    <location>
        <begin position="33"/>
        <end position="48"/>
    </location>
</feature>
<evidence type="ECO:0000313" key="3">
    <source>
        <dbReference type="EnsemblMetazoa" id="ISCW012064-PA"/>
    </source>
</evidence>
<dbReference type="EnsemblMetazoa" id="ISCW012064-RA">
    <property type="protein sequence ID" value="ISCW012064-PA"/>
    <property type="gene ID" value="ISCW012064"/>
</dbReference>
<feature type="region of interest" description="Disordered" evidence="1">
    <location>
        <begin position="1"/>
        <end position="66"/>
    </location>
</feature>
<evidence type="ECO:0000256" key="1">
    <source>
        <dbReference type="SAM" id="MobiDB-lite"/>
    </source>
</evidence>
<evidence type="ECO:0000313" key="4">
    <source>
        <dbReference type="Proteomes" id="UP000001555"/>
    </source>
</evidence>
<gene>
    <name evidence="2" type="ORF">IscW_ISCW012064</name>
</gene>
<accession>B7QBU8</accession>
<proteinExistence type="predicted"/>
<dbReference type="HOGENOM" id="CLU_2833999_0_0_1"/>
<dbReference type="PaxDb" id="6945-B7QBU8"/>
<dbReference type="InParanoid" id="B7QBU8"/>
<feature type="compositionally biased region" description="Polar residues" evidence="1">
    <location>
        <begin position="55"/>
        <end position="66"/>
    </location>
</feature>
<dbReference type="AlphaFoldDB" id="B7QBU8"/>
<dbReference type="Proteomes" id="UP000001555">
    <property type="component" value="Unassembled WGS sequence"/>
</dbReference>
<reference evidence="3" key="2">
    <citation type="submission" date="2020-05" db="UniProtKB">
        <authorList>
            <consortium name="EnsemblMetazoa"/>
        </authorList>
    </citation>
    <scope>IDENTIFICATION</scope>
    <source>
        <strain evidence="3">wikel</strain>
    </source>
</reference>